<evidence type="ECO:0000256" key="2">
    <source>
        <dbReference type="SAM" id="Phobius"/>
    </source>
</evidence>
<name>A0A9N9C7J8_9GLOM</name>
<dbReference type="Proteomes" id="UP000789572">
    <property type="component" value="Unassembled WGS sequence"/>
</dbReference>
<accession>A0A9N9C7J8</accession>
<dbReference type="EMBL" id="CAJVPJ010001391">
    <property type="protein sequence ID" value="CAG8589249.1"/>
    <property type="molecule type" value="Genomic_DNA"/>
</dbReference>
<organism evidence="3 4">
    <name type="scientific">Paraglomus occultum</name>
    <dbReference type="NCBI Taxonomy" id="144539"/>
    <lineage>
        <taxon>Eukaryota</taxon>
        <taxon>Fungi</taxon>
        <taxon>Fungi incertae sedis</taxon>
        <taxon>Mucoromycota</taxon>
        <taxon>Glomeromycotina</taxon>
        <taxon>Glomeromycetes</taxon>
        <taxon>Paraglomerales</taxon>
        <taxon>Paraglomeraceae</taxon>
        <taxon>Paraglomus</taxon>
    </lineage>
</organism>
<keyword evidence="2" id="KW-0812">Transmembrane</keyword>
<evidence type="ECO:0000256" key="1">
    <source>
        <dbReference type="SAM" id="MobiDB-lite"/>
    </source>
</evidence>
<keyword evidence="4" id="KW-1185">Reference proteome</keyword>
<feature type="region of interest" description="Disordered" evidence="1">
    <location>
        <begin position="105"/>
        <end position="162"/>
    </location>
</feature>
<protein>
    <submittedName>
        <fullName evidence="3">158_t:CDS:1</fullName>
    </submittedName>
</protein>
<feature type="transmembrane region" description="Helical" evidence="2">
    <location>
        <begin position="173"/>
        <end position="191"/>
    </location>
</feature>
<feature type="compositionally biased region" description="Low complexity" evidence="1">
    <location>
        <begin position="108"/>
        <end position="162"/>
    </location>
</feature>
<dbReference type="AlphaFoldDB" id="A0A9N9C7J8"/>
<feature type="non-terminal residue" evidence="3">
    <location>
        <position position="1"/>
    </location>
</feature>
<keyword evidence="2" id="KW-1133">Transmembrane helix</keyword>
<sequence length="250" mass="28072">SRDNIRHVVNHHILHHRLEIPHLHQRLSKPAWERMMGILTRIGEKVMEKVIGSSSEAANGRQQRVEEEEKGVEVFGSNVVENEYNGIYFESIAIKDEDPNINDLDTINSKSSVNVDSNDNVNASPDVRSTIEPTPTDVATSSTASSSPTSSSTPTSSSFLSLSQSSSTSLSTSIPLSTLFASLFMVYYVILRIRLWNARMKTNVYVGDGATEMIKMGAKDDRGDYQRRKKEQGRRGRYRVCEDIWGHRLL</sequence>
<keyword evidence="2" id="KW-0472">Membrane</keyword>
<comment type="caution">
    <text evidence="3">The sequence shown here is derived from an EMBL/GenBank/DDBJ whole genome shotgun (WGS) entry which is preliminary data.</text>
</comment>
<reference evidence="3" key="1">
    <citation type="submission" date="2021-06" db="EMBL/GenBank/DDBJ databases">
        <authorList>
            <person name="Kallberg Y."/>
            <person name="Tangrot J."/>
            <person name="Rosling A."/>
        </authorList>
    </citation>
    <scope>NUCLEOTIDE SEQUENCE</scope>
    <source>
        <strain evidence="3">IA702</strain>
    </source>
</reference>
<proteinExistence type="predicted"/>
<evidence type="ECO:0000313" key="3">
    <source>
        <dbReference type="EMBL" id="CAG8589249.1"/>
    </source>
</evidence>
<evidence type="ECO:0000313" key="4">
    <source>
        <dbReference type="Proteomes" id="UP000789572"/>
    </source>
</evidence>
<gene>
    <name evidence="3" type="ORF">POCULU_LOCUS6886</name>
</gene>
<dbReference type="OrthoDB" id="2443466at2759"/>